<dbReference type="InterPro" id="IPR036388">
    <property type="entry name" value="WH-like_DNA-bd_sf"/>
</dbReference>
<dbReference type="Pfam" id="PF13412">
    <property type="entry name" value="HTH_24"/>
    <property type="match status" value="1"/>
</dbReference>
<dbReference type="CDD" id="cd00090">
    <property type="entry name" value="HTH_ARSR"/>
    <property type="match status" value="1"/>
</dbReference>
<proteinExistence type="predicted"/>
<dbReference type="InterPro" id="IPR011991">
    <property type="entry name" value="ArsR-like_HTH"/>
</dbReference>
<feature type="domain" description="HTH arsR-type" evidence="1">
    <location>
        <begin position="1"/>
        <end position="89"/>
    </location>
</feature>
<evidence type="ECO:0000313" key="3">
    <source>
        <dbReference type="Proteomes" id="UP000229794"/>
    </source>
</evidence>
<evidence type="ECO:0000259" key="1">
    <source>
        <dbReference type="PROSITE" id="PS50987"/>
    </source>
</evidence>
<sequence>MRKPKQLERLVRGFSNHRRIEIIELLEKSPELSVVEISDILKINYKTSADHVRRLTIAGIIMKRNDNNFVRHALTSDGKSILKFLRTLE</sequence>
<organism evidence="2 3">
    <name type="scientific">Candidatus Zambryskibacteria bacterium CG22_combo_CG10-13_8_21_14_all_42_17</name>
    <dbReference type="NCBI Taxonomy" id="1975118"/>
    <lineage>
        <taxon>Bacteria</taxon>
        <taxon>Candidatus Zambryskiibacteriota</taxon>
    </lineage>
</organism>
<comment type="caution">
    <text evidence="2">The sequence shown here is derived from an EMBL/GenBank/DDBJ whole genome shotgun (WGS) entry which is preliminary data.</text>
</comment>
<dbReference type="InterPro" id="IPR036390">
    <property type="entry name" value="WH_DNA-bd_sf"/>
</dbReference>
<dbReference type="EMBL" id="PCST01000025">
    <property type="protein sequence ID" value="PIP55629.1"/>
    <property type="molecule type" value="Genomic_DNA"/>
</dbReference>
<reference evidence="2 3" key="1">
    <citation type="submission" date="2017-09" db="EMBL/GenBank/DDBJ databases">
        <title>Depth-based differentiation of microbial function through sediment-hosted aquifers and enrichment of novel symbionts in the deep terrestrial subsurface.</title>
        <authorList>
            <person name="Probst A.J."/>
            <person name="Ladd B."/>
            <person name="Jarett J.K."/>
            <person name="Geller-Mcgrath D.E."/>
            <person name="Sieber C.M."/>
            <person name="Emerson J.B."/>
            <person name="Anantharaman K."/>
            <person name="Thomas B.C."/>
            <person name="Malmstrom R."/>
            <person name="Stieglmeier M."/>
            <person name="Klingl A."/>
            <person name="Woyke T."/>
            <person name="Ryan C.M."/>
            <person name="Banfield J.F."/>
        </authorList>
    </citation>
    <scope>NUCLEOTIDE SEQUENCE [LARGE SCALE GENOMIC DNA]</scope>
    <source>
        <strain evidence="2">CG22_combo_CG10-13_8_21_14_all_42_17</strain>
    </source>
</reference>
<dbReference type="GO" id="GO:0003700">
    <property type="term" value="F:DNA-binding transcription factor activity"/>
    <property type="evidence" value="ECO:0007669"/>
    <property type="project" value="InterPro"/>
</dbReference>
<dbReference type="PROSITE" id="PS50987">
    <property type="entry name" value="HTH_ARSR_2"/>
    <property type="match status" value="1"/>
</dbReference>
<dbReference type="Gene3D" id="1.10.10.10">
    <property type="entry name" value="Winged helix-like DNA-binding domain superfamily/Winged helix DNA-binding domain"/>
    <property type="match status" value="1"/>
</dbReference>
<dbReference type="SUPFAM" id="SSF46785">
    <property type="entry name" value="Winged helix' DNA-binding domain"/>
    <property type="match status" value="1"/>
</dbReference>
<evidence type="ECO:0000313" key="2">
    <source>
        <dbReference type="EMBL" id="PIP55629.1"/>
    </source>
</evidence>
<dbReference type="SMART" id="SM00418">
    <property type="entry name" value="HTH_ARSR"/>
    <property type="match status" value="1"/>
</dbReference>
<dbReference type="InterPro" id="IPR001845">
    <property type="entry name" value="HTH_ArsR_DNA-bd_dom"/>
</dbReference>
<gene>
    <name evidence="2" type="ORF">COX06_02120</name>
</gene>
<dbReference type="AlphaFoldDB" id="A0A2H0BDG8"/>
<dbReference type="Proteomes" id="UP000229794">
    <property type="component" value="Unassembled WGS sequence"/>
</dbReference>
<accession>A0A2H0BDG8</accession>
<name>A0A2H0BDG8_9BACT</name>
<protein>
    <recommendedName>
        <fullName evidence="1">HTH arsR-type domain-containing protein</fullName>
    </recommendedName>
</protein>